<keyword evidence="2" id="KW-1185">Reference proteome</keyword>
<sequence length="225" mass="26529">MHPWIEHVHLALIPLANEKDANYMKAYLRGQFEFYGIKSGPRREALKPLFSKKSFPGAVEIPELVDELWSKPQREYQMVAVDMLIKSKTQLPVEVLSSVERWITTKSWWDTVDMLATHVVGSLFNRYPEQTAQYISKWRRSENTWLRRTALLYQLKYKTNTDVEMLSVIILENRSDSEFFIQKAIGWMLREYSKTDANWVVSFIEQHSIEGLAKREGLKWLNRKG</sequence>
<gene>
    <name evidence="1" type="ORF">JQC93_03215</name>
</gene>
<dbReference type="InterPro" id="IPR014825">
    <property type="entry name" value="DNA_alkylation"/>
</dbReference>
<dbReference type="RefSeq" id="WP_205157009.1">
    <property type="nucleotide sequence ID" value="NZ_JAFEUM010000001.1"/>
</dbReference>
<dbReference type="EMBL" id="JAFEUM010000001">
    <property type="protein sequence ID" value="MBM7035405.1"/>
    <property type="molecule type" value="Genomic_DNA"/>
</dbReference>
<evidence type="ECO:0000313" key="2">
    <source>
        <dbReference type="Proteomes" id="UP000809621"/>
    </source>
</evidence>
<evidence type="ECO:0000313" key="1">
    <source>
        <dbReference type="EMBL" id="MBM7035405.1"/>
    </source>
</evidence>
<dbReference type="PANTHER" id="PTHR34070:SF1">
    <property type="entry name" value="DNA ALKYLATION REPAIR PROTEIN"/>
    <property type="match status" value="1"/>
</dbReference>
<proteinExistence type="predicted"/>
<dbReference type="CDD" id="cd07064">
    <property type="entry name" value="AlkD_like_1"/>
    <property type="match status" value="1"/>
</dbReference>
<dbReference type="Pfam" id="PF08713">
    <property type="entry name" value="DNA_alkylation"/>
    <property type="match status" value="1"/>
</dbReference>
<dbReference type="Gene3D" id="1.20.1660.10">
    <property type="entry name" value="Hypothetical protein (EF3068)"/>
    <property type="match status" value="1"/>
</dbReference>
<dbReference type="SUPFAM" id="SSF48371">
    <property type="entry name" value="ARM repeat"/>
    <property type="match status" value="1"/>
</dbReference>
<dbReference type="Proteomes" id="UP000809621">
    <property type="component" value="Unassembled WGS sequence"/>
</dbReference>
<protein>
    <submittedName>
        <fullName evidence="1">DNA alkylation repair protein</fullName>
    </submittedName>
</protein>
<name>A0ABS2HCS9_9VIBR</name>
<dbReference type="InterPro" id="IPR016024">
    <property type="entry name" value="ARM-type_fold"/>
</dbReference>
<dbReference type="Gene3D" id="1.25.40.290">
    <property type="entry name" value="ARM repeat domains"/>
    <property type="match status" value="1"/>
</dbReference>
<organism evidence="1 2">
    <name type="scientific">Vibrio ulleungensis</name>
    <dbReference type="NCBI Taxonomy" id="2807619"/>
    <lineage>
        <taxon>Bacteria</taxon>
        <taxon>Pseudomonadati</taxon>
        <taxon>Pseudomonadota</taxon>
        <taxon>Gammaproteobacteria</taxon>
        <taxon>Vibrionales</taxon>
        <taxon>Vibrionaceae</taxon>
        <taxon>Vibrio</taxon>
    </lineage>
</organism>
<dbReference type="PANTHER" id="PTHR34070">
    <property type="entry name" value="ARMADILLO-TYPE FOLD"/>
    <property type="match status" value="1"/>
</dbReference>
<accession>A0ABS2HCS9</accession>
<comment type="caution">
    <text evidence="1">The sequence shown here is derived from an EMBL/GenBank/DDBJ whole genome shotgun (WGS) entry which is preliminary data.</text>
</comment>
<reference evidence="1 2" key="1">
    <citation type="submission" date="2021-02" db="EMBL/GenBank/DDBJ databases">
        <authorList>
            <person name="Park J.-S."/>
        </authorList>
    </citation>
    <scope>NUCLEOTIDE SEQUENCE [LARGE SCALE GENOMIC DNA]</scope>
    <source>
        <strain evidence="1 2">188UL20-2</strain>
    </source>
</reference>